<sequence>MSTNNFEKHPPPFIINGNNKVFDENIEEKILEKSKKKTGLGWFVACLFVVSDMAGGGLVALPTAMIQAGFWTGILLSFLMTLIFMFTSKALGRNWVILRRRWPVYQKHCRQPYPEIGRRAMGKWMGNVVSICVDINQTVRHNSCLPPSLSKNIHDTLKSLFDANISFCVLLVILAICLLPITFLNSPQDFWLAAVVAVTTTSLAVILICIGSLLDFGECRQHHSIPEFQITNFFLAVGTLLFAYGGHPAFPTIQNDMRKPEDFEKSSLLSFSILFCMYTPVCIIGYMTYGNSLRESVINSLQHVWIQQIVNLMITLHLIFTIIIVNNPLNQKVEEVFNIPHDFGWKRVVVRTGMMILVLFVAETVPSFGPLLDLMGGSVLMLCSLVFPSLFIFF</sequence>
<dbReference type="Pfam" id="PF01490">
    <property type="entry name" value="Aa_trans"/>
    <property type="match status" value="1"/>
</dbReference>
<gene>
    <name evidence="8" type="ORF">MENT_LOCUS3365</name>
</gene>
<organism evidence="8 9">
    <name type="scientific">Meloidogyne enterolobii</name>
    <name type="common">Root-knot nematode worm</name>
    <name type="synonym">Meloidogyne mayaguensis</name>
    <dbReference type="NCBI Taxonomy" id="390850"/>
    <lineage>
        <taxon>Eukaryota</taxon>
        <taxon>Metazoa</taxon>
        <taxon>Ecdysozoa</taxon>
        <taxon>Nematoda</taxon>
        <taxon>Chromadorea</taxon>
        <taxon>Rhabditida</taxon>
        <taxon>Tylenchina</taxon>
        <taxon>Tylenchomorpha</taxon>
        <taxon>Tylenchoidea</taxon>
        <taxon>Meloidogynidae</taxon>
        <taxon>Meloidogyninae</taxon>
        <taxon>Meloidogyne</taxon>
    </lineage>
</organism>
<dbReference type="InterPro" id="IPR013057">
    <property type="entry name" value="AA_transpt_TM"/>
</dbReference>
<dbReference type="GO" id="GO:0016020">
    <property type="term" value="C:membrane"/>
    <property type="evidence" value="ECO:0007669"/>
    <property type="project" value="UniProtKB-SubCell"/>
</dbReference>
<keyword evidence="2" id="KW-0813">Transport</keyword>
<evidence type="ECO:0000256" key="2">
    <source>
        <dbReference type="ARBA" id="ARBA00022448"/>
    </source>
</evidence>
<dbReference type="PANTHER" id="PTHR48017">
    <property type="entry name" value="OS05G0424000 PROTEIN-RELATED"/>
    <property type="match status" value="1"/>
</dbReference>
<evidence type="ECO:0000313" key="9">
    <source>
        <dbReference type="Proteomes" id="UP000580250"/>
    </source>
</evidence>
<dbReference type="Gene3D" id="1.20.1740.10">
    <property type="entry name" value="Amino acid/polyamine transporter I"/>
    <property type="match status" value="1"/>
</dbReference>
<evidence type="ECO:0000256" key="6">
    <source>
        <dbReference type="SAM" id="Phobius"/>
    </source>
</evidence>
<evidence type="ECO:0000256" key="1">
    <source>
        <dbReference type="ARBA" id="ARBA00004370"/>
    </source>
</evidence>
<name>A0A6V7TUJ5_MELEN</name>
<feature type="transmembrane region" description="Helical" evidence="6">
    <location>
        <begin position="374"/>
        <end position="393"/>
    </location>
</feature>
<keyword evidence="4 6" id="KW-1133">Transmembrane helix</keyword>
<proteinExistence type="predicted"/>
<dbReference type="Proteomes" id="UP000580250">
    <property type="component" value="Unassembled WGS sequence"/>
</dbReference>
<feature type="transmembrane region" description="Helical" evidence="6">
    <location>
        <begin position="190"/>
        <end position="214"/>
    </location>
</feature>
<feature type="transmembrane region" description="Helical" evidence="6">
    <location>
        <begin position="348"/>
        <end position="368"/>
    </location>
</feature>
<evidence type="ECO:0000256" key="5">
    <source>
        <dbReference type="ARBA" id="ARBA00023136"/>
    </source>
</evidence>
<evidence type="ECO:0000313" key="8">
    <source>
        <dbReference type="EMBL" id="CAD2131527.1"/>
    </source>
</evidence>
<evidence type="ECO:0000259" key="7">
    <source>
        <dbReference type="Pfam" id="PF01490"/>
    </source>
</evidence>
<evidence type="ECO:0000256" key="4">
    <source>
        <dbReference type="ARBA" id="ARBA00022989"/>
    </source>
</evidence>
<dbReference type="AlphaFoldDB" id="A0A6V7TUJ5"/>
<evidence type="ECO:0000256" key="3">
    <source>
        <dbReference type="ARBA" id="ARBA00022692"/>
    </source>
</evidence>
<reference evidence="8 9" key="1">
    <citation type="submission" date="2020-08" db="EMBL/GenBank/DDBJ databases">
        <authorList>
            <person name="Koutsovoulos G."/>
            <person name="Danchin GJ E."/>
        </authorList>
    </citation>
    <scope>NUCLEOTIDE SEQUENCE [LARGE SCALE GENOMIC DNA]</scope>
</reference>
<accession>A0A6V7TUJ5</accession>
<feature type="transmembrane region" description="Helical" evidence="6">
    <location>
        <begin position="268"/>
        <end position="289"/>
    </location>
</feature>
<protein>
    <recommendedName>
        <fullName evidence="7">Amino acid transporter transmembrane domain-containing protein</fullName>
    </recommendedName>
</protein>
<keyword evidence="3 6" id="KW-0812">Transmembrane</keyword>
<feature type="transmembrane region" description="Helical" evidence="6">
    <location>
        <begin position="160"/>
        <end position="184"/>
    </location>
</feature>
<keyword evidence="5 6" id="KW-0472">Membrane</keyword>
<feature type="domain" description="Amino acid transporter transmembrane" evidence="7">
    <location>
        <begin position="40"/>
        <end position="391"/>
    </location>
</feature>
<dbReference type="OrthoDB" id="655540at2759"/>
<feature type="transmembrane region" description="Helical" evidence="6">
    <location>
        <begin position="309"/>
        <end position="327"/>
    </location>
</feature>
<comment type="subcellular location">
    <subcellularLocation>
        <location evidence="1">Membrane</location>
    </subcellularLocation>
</comment>
<comment type="caution">
    <text evidence="8">The sequence shown here is derived from an EMBL/GenBank/DDBJ whole genome shotgun (WGS) entry which is preliminary data.</text>
</comment>
<feature type="transmembrane region" description="Helical" evidence="6">
    <location>
        <begin position="39"/>
        <end position="62"/>
    </location>
</feature>
<feature type="transmembrane region" description="Helical" evidence="6">
    <location>
        <begin position="68"/>
        <end position="91"/>
    </location>
</feature>
<dbReference type="FunFam" id="1.20.1740.10:FF:000052">
    <property type="entry name" value="Lysine histidine transporter-like 3"/>
    <property type="match status" value="1"/>
</dbReference>
<dbReference type="EMBL" id="CAJEWN010000010">
    <property type="protein sequence ID" value="CAD2131527.1"/>
    <property type="molecule type" value="Genomic_DNA"/>
</dbReference>